<organism evidence="8 9">
    <name type="scientific">Duganella radicis</name>
    <dbReference type="NCBI Taxonomy" id="551988"/>
    <lineage>
        <taxon>Bacteria</taxon>
        <taxon>Pseudomonadati</taxon>
        <taxon>Pseudomonadota</taxon>
        <taxon>Betaproteobacteria</taxon>
        <taxon>Burkholderiales</taxon>
        <taxon>Oxalobacteraceae</taxon>
        <taxon>Telluria group</taxon>
        <taxon>Duganella</taxon>
    </lineage>
</organism>
<comment type="caution">
    <text evidence="8">The sequence shown here is derived from an EMBL/GenBank/DDBJ whole genome shotgun (WGS) entry which is preliminary data.</text>
</comment>
<feature type="transmembrane region" description="Helical" evidence="6">
    <location>
        <begin position="727"/>
        <end position="747"/>
    </location>
</feature>
<comment type="subcellular location">
    <subcellularLocation>
        <location evidence="1">Cell membrane</location>
        <topology evidence="1">Multi-pass membrane protein</topology>
    </subcellularLocation>
</comment>
<keyword evidence="4 6" id="KW-1133">Transmembrane helix</keyword>
<feature type="transmembrane region" description="Helical" evidence="6">
    <location>
        <begin position="426"/>
        <end position="447"/>
    </location>
</feature>
<accession>A0A6L6PGS0</accession>
<name>A0A6L6PGS0_9BURK</name>
<evidence type="ECO:0000256" key="1">
    <source>
        <dbReference type="ARBA" id="ARBA00004651"/>
    </source>
</evidence>
<feature type="domain" description="Membrane transport protein MMPL" evidence="7">
    <location>
        <begin position="209"/>
        <end position="421"/>
    </location>
</feature>
<proteinExistence type="predicted"/>
<dbReference type="SUPFAM" id="SSF82866">
    <property type="entry name" value="Multidrug efflux transporter AcrB transmembrane domain"/>
    <property type="match status" value="2"/>
</dbReference>
<keyword evidence="9" id="KW-1185">Reference proteome</keyword>
<feature type="transmembrane region" description="Helical" evidence="6">
    <location>
        <begin position="374"/>
        <end position="397"/>
    </location>
</feature>
<dbReference type="AlphaFoldDB" id="A0A6L6PGS0"/>
<gene>
    <name evidence="8" type="ORF">GM676_10110</name>
</gene>
<feature type="transmembrane region" description="Helical" evidence="6">
    <location>
        <begin position="279"/>
        <end position="300"/>
    </location>
</feature>
<feature type="transmembrane region" description="Helical" evidence="6">
    <location>
        <begin position="348"/>
        <end position="368"/>
    </location>
</feature>
<dbReference type="PANTHER" id="PTHR33406:SF13">
    <property type="entry name" value="MEMBRANE PROTEIN YDFJ"/>
    <property type="match status" value="1"/>
</dbReference>
<keyword evidence="2" id="KW-1003">Cell membrane</keyword>
<sequence>MIRTRQLALLWVLAVGLLLGHNAWLWAVKRIVPDTDIMALLPVQERDPVLQASFNHMVDAAQQRVVVLIGAAEWEDAKRAADAYGAALAARKDMLDVTPVNEQTQSDWLSLFQRHRLALLTAQQELQLREQPSQFWLEAALARLYAPFGGPKLGSWQEDPFGLFADWVQERARETPVRPRDGHLFVADARRQYVLLPLTLKVPALSMTAQETVLPLLKQAADAARKAAPQAEVIQAGVILHAANASAQASGEVSTIGIGSLLGIILLMWLAFHSFKPISLILLSIGIGCLGALSVCWLLFGRIHLMTLVFGASLIGVAQDYGIYFLCNRLAADEQLDSPALLKRLLPGLGLTLLAAVIGYTGLALTPFPGLRQMAVFSALGLVFAWLTVVCWFPALIGGRSLQSGGLVRIYGAALRRWPQPRLTRVTLVVAAGFVLVAGYGIARLGANDDIRLLQNPPRHLIDDQLKLSKLLDAPTPVQYFLVRGASAEQVLQREELLKARLDQFVTARRITGYQAISNWAPSERTQAAHRALVEEKLLADGGPLHAIAAQIGEDAAWIAATRAGLLAAAAPLPLDAFLQSPASEPWRHLWLGGSNGVYASIVALRGLSNAAAPEVSLAAEKLEGVQWVDKVAEISSVLGRYRQDMSWVVLGAYAVVFALLFHRYRGRTWRVLAPTALASVVTLALFGYAGQNLQLFHVLALMLLLGVGVDYGIFMQEHPDRRDHTPWLAVGMSAANTILSFGLLGLSSTPALRAFGLTMLMGTALVWLFVPCFGSIKESAHD</sequence>
<feature type="transmembrane region" description="Helical" evidence="6">
    <location>
        <begin position="672"/>
        <end position="690"/>
    </location>
</feature>
<evidence type="ECO:0000313" key="9">
    <source>
        <dbReference type="Proteomes" id="UP000475582"/>
    </source>
</evidence>
<feature type="transmembrane region" description="Helical" evidence="6">
    <location>
        <begin position="253"/>
        <end position="272"/>
    </location>
</feature>
<keyword evidence="5 6" id="KW-0472">Membrane</keyword>
<evidence type="ECO:0000256" key="2">
    <source>
        <dbReference type="ARBA" id="ARBA00022475"/>
    </source>
</evidence>
<dbReference type="InterPro" id="IPR050545">
    <property type="entry name" value="Mycobact_MmpL"/>
</dbReference>
<evidence type="ECO:0000259" key="7">
    <source>
        <dbReference type="Pfam" id="PF03176"/>
    </source>
</evidence>
<dbReference type="EMBL" id="WNKY01000008">
    <property type="protein sequence ID" value="MTV37929.1"/>
    <property type="molecule type" value="Genomic_DNA"/>
</dbReference>
<dbReference type="InterPro" id="IPR004869">
    <property type="entry name" value="MMPL_dom"/>
</dbReference>
<dbReference type="GO" id="GO:0005886">
    <property type="term" value="C:plasma membrane"/>
    <property type="evidence" value="ECO:0007669"/>
    <property type="project" value="UniProtKB-SubCell"/>
</dbReference>
<evidence type="ECO:0000256" key="5">
    <source>
        <dbReference type="ARBA" id="ARBA00023136"/>
    </source>
</evidence>
<dbReference type="PANTHER" id="PTHR33406">
    <property type="entry name" value="MEMBRANE PROTEIN MJ1562-RELATED"/>
    <property type="match status" value="1"/>
</dbReference>
<reference evidence="8 9" key="1">
    <citation type="submission" date="2019-11" db="EMBL/GenBank/DDBJ databases">
        <title>Type strains purchased from KCTC, JCM and DSMZ.</title>
        <authorList>
            <person name="Lu H."/>
        </authorList>
    </citation>
    <scope>NUCLEOTIDE SEQUENCE [LARGE SCALE GENOMIC DNA]</scope>
    <source>
        <strain evidence="8 9">KCTC 22382</strain>
    </source>
</reference>
<keyword evidence="3 6" id="KW-0812">Transmembrane</keyword>
<dbReference type="Proteomes" id="UP000475582">
    <property type="component" value="Unassembled WGS sequence"/>
</dbReference>
<protein>
    <submittedName>
        <fullName evidence="8">MMPL family transporter</fullName>
    </submittedName>
</protein>
<evidence type="ECO:0000313" key="8">
    <source>
        <dbReference type="EMBL" id="MTV37929.1"/>
    </source>
</evidence>
<feature type="transmembrane region" description="Helical" evidence="6">
    <location>
        <begin position="696"/>
        <end position="715"/>
    </location>
</feature>
<dbReference type="OrthoDB" id="9780358at2"/>
<evidence type="ECO:0000256" key="6">
    <source>
        <dbReference type="SAM" id="Phobius"/>
    </source>
</evidence>
<dbReference type="Gene3D" id="1.20.1640.10">
    <property type="entry name" value="Multidrug efflux transporter AcrB transmembrane domain"/>
    <property type="match status" value="2"/>
</dbReference>
<feature type="transmembrane region" description="Helical" evidence="6">
    <location>
        <begin position="753"/>
        <end position="777"/>
    </location>
</feature>
<evidence type="ECO:0000256" key="3">
    <source>
        <dbReference type="ARBA" id="ARBA00022692"/>
    </source>
</evidence>
<dbReference type="Pfam" id="PF03176">
    <property type="entry name" value="MMPL"/>
    <property type="match status" value="1"/>
</dbReference>
<evidence type="ECO:0000256" key="4">
    <source>
        <dbReference type="ARBA" id="ARBA00022989"/>
    </source>
</evidence>
<feature type="transmembrane region" description="Helical" evidence="6">
    <location>
        <begin position="306"/>
        <end position="327"/>
    </location>
</feature>
<dbReference type="RefSeq" id="WP_155463411.1">
    <property type="nucleotide sequence ID" value="NZ_WNKY01000008.1"/>
</dbReference>
<feature type="transmembrane region" description="Helical" evidence="6">
    <location>
        <begin position="646"/>
        <end position="665"/>
    </location>
</feature>